<feature type="region of interest" description="Disordered" evidence="1">
    <location>
        <begin position="128"/>
        <end position="148"/>
    </location>
</feature>
<proteinExistence type="predicted"/>
<protein>
    <submittedName>
        <fullName evidence="2">(apollo) hypothetical protein</fullName>
    </submittedName>
</protein>
<feature type="compositionally biased region" description="Polar residues" evidence="1">
    <location>
        <begin position="74"/>
        <end position="88"/>
    </location>
</feature>
<gene>
    <name evidence="2" type="ORF">PAPOLLO_LOCUS19379</name>
</gene>
<name>A0A8S3XP42_PARAO</name>
<keyword evidence="3" id="KW-1185">Reference proteome</keyword>
<evidence type="ECO:0000256" key="1">
    <source>
        <dbReference type="SAM" id="MobiDB-lite"/>
    </source>
</evidence>
<feature type="region of interest" description="Disordered" evidence="1">
    <location>
        <begin position="67"/>
        <end position="88"/>
    </location>
</feature>
<accession>A0A8S3XP42</accession>
<reference evidence="2" key="1">
    <citation type="submission" date="2021-04" db="EMBL/GenBank/DDBJ databases">
        <authorList>
            <person name="Tunstrom K."/>
        </authorList>
    </citation>
    <scope>NUCLEOTIDE SEQUENCE</scope>
</reference>
<organism evidence="2 3">
    <name type="scientific">Parnassius apollo</name>
    <name type="common">Apollo butterfly</name>
    <name type="synonym">Papilio apollo</name>
    <dbReference type="NCBI Taxonomy" id="110799"/>
    <lineage>
        <taxon>Eukaryota</taxon>
        <taxon>Metazoa</taxon>
        <taxon>Ecdysozoa</taxon>
        <taxon>Arthropoda</taxon>
        <taxon>Hexapoda</taxon>
        <taxon>Insecta</taxon>
        <taxon>Pterygota</taxon>
        <taxon>Neoptera</taxon>
        <taxon>Endopterygota</taxon>
        <taxon>Lepidoptera</taxon>
        <taxon>Glossata</taxon>
        <taxon>Ditrysia</taxon>
        <taxon>Papilionoidea</taxon>
        <taxon>Papilionidae</taxon>
        <taxon>Parnassiinae</taxon>
        <taxon>Parnassini</taxon>
        <taxon>Parnassius</taxon>
        <taxon>Parnassius</taxon>
    </lineage>
</organism>
<comment type="caution">
    <text evidence="2">The sequence shown here is derived from an EMBL/GenBank/DDBJ whole genome shotgun (WGS) entry which is preliminary data.</text>
</comment>
<dbReference type="Proteomes" id="UP000691718">
    <property type="component" value="Unassembled WGS sequence"/>
</dbReference>
<dbReference type="AlphaFoldDB" id="A0A8S3XP42"/>
<evidence type="ECO:0000313" key="2">
    <source>
        <dbReference type="EMBL" id="CAG5029999.1"/>
    </source>
</evidence>
<evidence type="ECO:0000313" key="3">
    <source>
        <dbReference type="Proteomes" id="UP000691718"/>
    </source>
</evidence>
<feature type="region of interest" description="Disordered" evidence="1">
    <location>
        <begin position="26"/>
        <end position="48"/>
    </location>
</feature>
<sequence>MSQQSCCVPNCTVTLGNEQLKELPTSFRKDNKSPLSFDTSENNRDEEELQSLSLRNYYNEAHNILPRLRDSEGEQSTLEQTNNVPGNYEDQLTSKLHDNLSKFDLSGHYVSRQNDNLPTYDLPGGCEAHRPSTSRQHNNLPGRGISIY</sequence>
<dbReference type="EMBL" id="CAJQZP010001207">
    <property type="protein sequence ID" value="CAG5029999.1"/>
    <property type="molecule type" value="Genomic_DNA"/>
</dbReference>